<dbReference type="GO" id="GO:0005634">
    <property type="term" value="C:nucleus"/>
    <property type="evidence" value="ECO:0007669"/>
    <property type="project" value="UniProtKB-UniRule"/>
</dbReference>
<dbReference type="EMBL" id="JATAAI010000037">
    <property type="protein sequence ID" value="KAK1734625.1"/>
    <property type="molecule type" value="Genomic_DNA"/>
</dbReference>
<dbReference type="PROSITE" id="PS50118">
    <property type="entry name" value="HMG_BOX_2"/>
    <property type="match status" value="2"/>
</dbReference>
<proteinExistence type="predicted"/>
<dbReference type="InterPro" id="IPR017956">
    <property type="entry name" value="AT_hook_DNA-bd_motif"/>
</dbReference>
<protein>
    <submittedName>
        <fullName evidence="7">High mobility group protein</fullName>
    </submittedName>
</protein>
<keyword evidence="3" id="KW-0175">Coiled coil</keyword>
<feature type="region of interest" description="Disordered" evidence="4">
    <location>
        <begin position="1193"/>
        <end position="1310"/>
    </location>
</feature>
<dbReference type="PROSITE" id="PS51782">
    <property type="entry name" value="LYSM"/>
    <property type="match status" value="2"/>
</dbReference>
<feature type="coiled-coil region" evidence="3">
    <location>
        <begin position="746"/>
        <end position="773"/>
    </location>
</feature>
<feature type="region of interest" description="Disordered" evidence="4">
    <location>
        <begin position="473"/>
        <end position="492"/>
    </location>
</feature>
<evidence type="ECO:0000256" key="2">
    <source>
        <dbReference type="PROSITE-ProRule" id="PRU00267"/>
    </source>
</evidence>
<dbReference type="GO" id="GO:0003677">
    <property type="term" value="F:DNA binding"/>
    <property type="evidence" value="ECO:0007669"/>
    <property type="project" value="UniProtKB-UniRule"/>
</dbReference>
<accession>A0AAD9D6E9</accession>
<dbReference type="InterPro" id="IPR009071">
    <property type="entry name" value="HMG_box_dom"/>
</dbReference>
<dbReference type="Gene3D" id="1.10.30.10">
    <property type="entry name" value="High mobility group box domain"/>
    <property type="match status" value="2"/>
</dbReference>
<evidence type="ECO:0000256" key="4">
    <source>
        <dbReference type="SAM" id="MobiDB-lite"/>
    </source>
</evidence>
<keyword evidence="2" id="KW-0539">Nucleus</keyword>
<dbReference type="InterPro" id="IPR036779">
    <property type="entry name" value="LysM_dom_sf"/>
</dbReference>
<dbReference type="SUPFAM" id="SSF55729">
    <property type="entry name" value="Acyl-CoA N-acyltransferases (Nat)"/>
    <property type="match status" value="1"/>
</dbReference>
<dbReference type="InterPro" id="IPR016181">
    <property type="entry name" value="Acyl_CoA_acyltransferase"/>
</dbReference>
<evidence type="ECO:0000256" key="3">
    <source>
        <dbReference type="SAM" id="Coils"/>
    </source>
</evidence>
<dbReference type="SUPFAM" id="SSF47095">
    <property type="entry name" value="HMG-box"/>
    <property type="match status" value="2"/>
</dbReference>
<feature type="region of interest" description="Disordered" evidence="4">
    <location>
        <begin position="924"/>
        <end position="979"/>
    </location>
</feature>
<dbReference type="InterPro" id="IPR050342">
    <property type="entry name" value="HMGB"/>
</dbReference>
<feature type="domain" description="HMG box" evidence="5">
    <location>
        <begin position="483"/>
        <end position="551"/>
    </location>
</feature>
<evidence type="ECO:0000259" key="6">
    <source>
        <dbReference type="PROSITE" id="PS51782"/>
    </source>
</evidence>
<comment type="caution">
    <text evidence="7">The sequence shown here is derived from an EMBL/GenBank/DDBJ whole genome shotgun (WGS) entry which is preliminary data.</text>
</comment>
<dbReference type="PANTHER" id="PTHR48112:SF15">
    <property type="entry name" value="HMG BOX DOMAIN-CONTAINING PROTEIN"/>
    <property type="match status" value="1"/>
</dbReference>
<feature type="compositionally biased region" description="Pro residues" evidence="4">
    <location>
        <begin position="792"/>
        <end position="803"/>
    </location>
</feature>
<dbReference type="InterPro" id="IPR036910">
    <property type="entry name" value="HMG_box_dom_sf"/>
</dbReference>
<dbReference type="Proteomes" id="UP001224775">
    <property type="component" value="Unassembled WGS sequence"/>
</dbReference>
<feature type="compositionally biased region" description="Basic residues" evidence="4">
    <location>
        <begin position="812"/>
        <end position="822"/>
    </location>
</feature>
<gene>
    <name evidence="7" type="ORF">QTG54_014498</name>
</gene>
<dbReference type="Pfam" id="PF00505">
    <property type="entry name" value="HMG_box"/>
    <property type="match status" value="2"/>
</dbReference>
<evidence type="ECO:0000256" key="1">
    <source>
        <dbReference type="ARBA" id="ARBA00023125"/>
    </source>
</evidence>
<feature type="compositionally biased region" description="Polar residues" evidence="4">
    <location>
        <begin position="934"/>
        <end position="945"/>
    </location>
</feature>
<dbReference type="Gene3D" id="3.40.630.30">
    <property type="match status" value="1"/>
</dbReference>
<dbReference type="PANTHER" id="PTHR48112">
    <property type="entry name" value="HIGH MOBILITY GROUP PROTEIN DSP1"/>
    <property type="match status" value="1"/>
</dbReference>
<keyword evidence="1 2" id="KW-0238">DNA-binding</keyword>
<feature type="DNA-binding region" description="HMG box" evidence="2">
    <location>
        <begin position="483"/>
        <end position="551"/>
    </location>
</feature>
<dbReference type="Gene3D" id="3.10.350.10">
    <property type="entry name" value="LysM domain"/>
    <property type="match status" value="1"/>
</dbReference>
<name>A0AAD9D6E9_9STRA</name>
<evidence type="ECO:0000313" key="8">
    <source>
        <dbReference type="Proteomes" id="UP001224775"/>
    </source>
</evidence>
<organism evidence="7 8">
    <name type="scientific">Skeletonema marinoi</name>
    <dbReference type="NCBI Taxonomy" id="267567"/>
    <lineage>
        <taxon>Eukaryota</taxon>
        <taxon>Sar</taxon>
        <taxon>Stramenopiles</taxon>
        <taxon>Ochrophyta</taxon>
        <taxon>Bacillariophyta</taxon>
        <taxon>Coscinodiscophyceae</taxon>
        <taxon>Thalassiosirophycidae</taxon>
        <taxon>Thalassiosirales</taxon>
        <taxon>Skeletonemataceae</taxon>
        <taxon>Skeletonema</taxon>
        <taxon>Skeletonema marinoi-dohrnii complex</taxon>
    </lineage>
</organism>
<reference evidence="7" key="1">
    <citation type="submission" date="2023-06" db="EMBL/GenBank/DDBJ databases">
        <title>Survivors Of The Sea: Transcriptome response of Skeletonema marinoi to long-term dormancy.</title>
        <authorList>
            <person name="Pinder M.I.M."/>
            <person name="Kourtchenko O."/>
            <person name="Robertson E.K."/>
            <person name="Larsson T."/>
            <person name="Maumus F."/>
            <person name="Osuna-Cruz C.M."/>
            <person name="Vancaester E."/>
            <person name="Stenow R."/>
            <person name="Vandepoele K."/>
            <person name="Ploug H."/>
            <person name="Bruchert V."/>
            <person name="Godhe A."/>
            <person name="Topel M."/>
        </authorList>
    </citation>
    <scope>NUCLEOTIDE SEQUENCE</scope>
    <source>
        <strain evidence="7">R05AC</strain>
    </source>
</reference>
<feature type="region of interest" description="Disordered" evidence="4">
    <location>
        <begin position="780"/>
        <end position="844"/>
    </location>
</feature>
<feature type="domain" description="LysM" evidence="6">
    <location>
        <begin position="339"/>
        <end position="388"/>
    </location>
</feature>
<evidence type="ECO:0000259" key="5">
    <source>
        <dbReference type="PROSITE" id="PS50118"/>
    </source>
</evidence>
<dbReference type="SMART" id="SM00384">
    <property type="entry name" value="AT_hook"/>
    <property type="match status" value="2"/>
</dbReference>
<dbReference type="InterPro" id="IPR018392">
    <property type="entry name" value="LysM"/>
</dbReference>
<evidence type="ECO:0000313" key="7">
    <source>
        <dbReference type="EMBL" id="KAK1734625.1"/>
    </source>
</evidence>
<feature type="compositionally biased region" description="Low complexity" evidence="4">
    <location>
        <begin position="1280"/>
        <end position="1297"/>
    </location>
</feature>
<dbReference type="Pfam" id="PF01476">
    <property type="entry name" value="LysM"/>
    <property type="match status" value="2"/>
</dbReference>
<feature type="DNA-binding region" description="HMG box" evidence="2">
    <location>
        <begin position="697"/>
        <end position="764"/>
    </location>
</feature>
<feature type="coiled-coil region" evidence="3">
    <location>
        <begin position="533"/>
        <end position="560"/>
    </location>
</feature>
<feature type="compositionally biased region" description="Acidic residues" evidence="4">
    <location>
        <begin position="1208"/>
        <end position="1217"/>
    </location>
</feature>
<feature type="compositionally biased region" description="Basic residues" evidence="4">
    <location>
        <begin position="924"/>
        <end position="933"/>
    </location>
</feature>
<keyword evidence="8" id="KW-1185">Reference proteome</keyword>
<feature type="domain" description="HMG box" evidence="5">
    <location>
        <begin position="697"/>
        <end position="764"/>
    </location>
</feature>
<dbReference type="SMART" id="SM00398">
    <property type="entry name" value="HMG"/>
    <property type="match status" value="2"/>
</dbReference>
<feature type="domain" description="LysM" evidence="6">
    <location>
        <begin position="274"/>
        <end position="324"/>
    </location>
</feature>
<dbReference type="CDD" id="cd00118">
    <property type="entry name" value="LysM"/>
    <property type="match status" value="2"/>
</dbReference>
<feature type="compositionally biased region" description="Low complexity" evidence="4">
    <location>
        <begin position="1249"/>
        <end position="1258"/>
    </location>
</feature>
<sequence length="1310" mass="148225">MALQARRFHGKPLPMPNYNFSDVPWCAKDLSGSSLFEVTNRQHFNDSIAELTLLCNEASRRSKNKILTTSKKSSTKPLSIEYIFDRIDTDDPLWGLMVRTDTPTSFKGRPSNVKASPHWKRGMLQGFITVTTFTNWKSSFRFDSLHEMAFAGDNDDLEEQMKNGLRKYDEDASLAEELEATVKGGNPHVEGVVYPKIAEVALFGGLGCGKQLLRLVVEHLERLKSSARQNYDYIVLQATDNSVPFYESMGFTRVGCVQSKNPCPDEYVSGPIEEYMTQKNGETCQQIAKKFGVDVWDVIFLNQPLYGSVLQHQSWLKEGTRIFVPKKVEQPSENKFTPKWYVSRENDTPRGIAKKFKVNFGELLQANKRRYPELTGNSRLMEGTRIQIANFHIDEADMTGYSHWTFPDTNPEDEEPSYMMALRLNRKKGKEALEKPVAASLSVPMNPYSPDEAGVKELLLQPSTSLAPIFAQTKKAQEPPKKPKRPTTSFGHFSTEIRSNLPREMKGKQFGEINTYIAEQWRALTDEDKVPYIEKYEESKAAYADAMKKYELELANFKREAPQDMTGLRGQDTSLLEKVVKLKSNCGISGASKYDYFYVLTFIPDLQWVHLIPMVKAGEFDDEHPEICGRPIWKLVGEDAGKEIDTTAGLCEVVTARTMNNSANADDEHWDVYDKGETPPVLAAHVPKTLANAPVKPKKPATSFALFCADARSDMRDLRNKTLTECTQILASKWKHMTADDKAKYKQQQIELNAQHLKEMERYERDLAIFLRENPDAVIEERKRGRPRKHPLPSPAPSLPPSPDSSVDQPGKRKRGRPRKHSLPPDVPFPEKKKAKTEKSASAVISKPTQNDVVLSLMDDFYKDIMWSHFRTLGIARVKEEEDAAIDKILKTFKQRIGHEGKYLKRDQSTGICTVVPENEARAKVRHDIRRRANSSQSWASVPSNKASKDRSPKPSKSRQKTKPEKSKPPPPAFTTKTNSNDIILSLLDEKYKEIMWAQYRKLGRTNGSYDRENVAGMDVLFILKKGMGTRGRFFKKSPHGFDLIECSEDLALEKIKSDLKRRMSSKHHWLGEDEKEKEMIAFAINRYPSRGSGAIPLEVAEAAVLPSPKKSPPKKMKAKSYASPFMRRNYGADIPGEQAEGFPDGWLTRRIPRAKKTDKRIDRFWYSPILGLAFRNRDDAYQFATEVERAGGDESKVLGPSILSLDDNNDEPDQESSNEKNEGQHVTNRPLAPIFLKNYGKKKKKAAESAAAAPPDDNASEEIPPRPSRYPDRKRKCTSSLDLAAVSDGADSVSSVEVTDEPQRKKSRS</sequence>